<gene>
    <name evidence="3" type="ORF">JOF45_001366</name>
</gene>
<accession>A0ABS4T1M1</accession>
<feature type="coiled-coil region" evidence="1">
    <location>
        <begin position="166"/>
        <end position="193"/>
    </location>
</feature>
<dbReference type="EMBL" id="JAGINX010000001">
    <property type="protein sequence ID" value="MBP2318347.1"/>
    <property type="molecule type" value="Genomic_DNA"/>
</dbReference>
<dbReference type="PANTHER" id="PTHR33434:SF2">
    <property type="entry name" value="FATTY ACID-BINDING PROTEIN TM_1468"/>
    <property type="match status" value="1"/>
</dbReference>
<comment type="caution">
    <text evidence="3">The sequence shown here is derived from an EMBL/GenBank/DDBJ whole genome shotgun (WGS) entry which is preliminary data.</text>
</comment>
<organism evidence="3 4">
    <name type="scientific">Nesterenkonia lacusekhoensis</name>
    <dbReference type="NCBI Taxonomy" id="150832"/>
    <lineage>
        <taxon>Bacteria</taxon>
        <taxon>Bacillati</taxon>
        <taxon>Actinomycetota</taxon>
        <taxon>Actinomycetes</taxon>
        <taxon>Micrococcales</taxon>
        <taxon>Micrococcaceae</taxon>
        <taxon>Nesterenkonia</taxon>
    </lineage>
</organism>
<protein>
    <submittedName>
        <fullName evidence="3">Dihydroxyacetone kinase-like predicted kinase</fullName>
    </submittedName>
</protein>
<dbReference type="SUPFAM" id="SSF101473">
    <property type="entry name" value="DhaL-like"/>
    <property type="match status" value="1"/>
</dbReference>
<dbReference type="Gene3D" id="1.25.40.340">
    <property type="match status" value="1"/>
</dbReference>
<reference evidence="3 4" key="1">
    <citation type="submission" date="2021-03" db="EMBL/GenBank/DDBJ databases">
        <title>Sequencing the genomes of 1000 actinobacteria strains.</title>
        <authorList>
            <person name="Klenk H.-P."/>
        </authorList>
    </citation>
    <scope>NUCLEOTIDE SEQUENCE [LARGE SCALE GENOMIC DNA]</scope>
    <source>
        <strain evidence="3 4">DSM 12544</strain>
    </source>
</reference>
<dbReference type="PANTHER" id="PTHR33434">
    <property type="entry name" value="DEGV DOMAIN-CONTAINING PROTEIN DR_1986-RELATED"/>
    <property type="match status" value="1"/>
</dbReference>
<dbReference type="RefSeq" id="WP_210048695.1">
    <property type="nucleotide sequence ID" value="NZ_JAGINX010000001.1"/>
</dbReference>
<evidence type="ECO:0000259" key="2">
    <source>
        <dbReference type="PROSITE" id="PS51480"/>
    </source>
</evidence>
<feature type="domain" description="DhaL" evidence="2">
    <location>
        <begin position="14"/>
        <end position="212"/>
    </location>
</feature>
<proteinExistence type="predicted"/>
<name>A0ABS4T1M1_9MICC</name>
<dbReference type="PROSITE" id="PS51480">
    <property type="entry name" value="DHAL"/>
    <property type="match status" value="1"/>
</dbReference>
<keyword evidence="1" id="KW-0175">Coiled coil</keyword>
<dbReference type="InterPro" id="IPR004007">
    <property type="entry name" value="DhaL_dom"/>
</dbReference>
<dbReference type="Proteomes" id="UP001519331">
    <property type="component" value="Unassembled WGS sequence"/>
</dbReference>
<keyword evidence="4" id="KW-1185">Reference proteome</keyword>
<evidence type="ECO:0000313" key="4">
    <source>
        <dbReference type="Proteomes" id="UP001519331"/>
    </source>
</evidence>
<sequence>MSEQQQKGRIRGHAAIHRWFVLAEQALRAHGESLNRLNVFPVADSDTGANMLATMTAARQAIEQSSEDDLGALLATAGTEAMAEARGNSGTLLAVLLTGFAEPLHGHERLTIDVLDQALEHGSVRAWSALSDPVAGTMLSVLDAVRSCAHQQVVAAEEPESRAALIESLESMLAVARNAVVATETELEALTRAGVVDSGGTGLLIVFDALRAAMTGTEPDSDLLKGLHGLDGERAAQPCGSSGQHEDYVEIMCTVRLDPLGAASLRHQLDEVGESVIITPVDAEADDRGMYRWRIHVHAATEEEASRAIHAAGEVTTYTAAPLCSTEAEH</sequence>
<dbReference type="InterPro" id="IPR050270">
    <property type="entry name" value="DegV_domain_contain"/>
</dbReference>
<dbReference type="SMART" id="SM01120">
    <property type="entry name" value="Dak2"/>
    <property type="match status" value="1"/>
</dbReference>
<dbReference type="Pfam" id="PF02734">
    <property type="entry name" value="Dak2"/>
    <property type="match status" value="1"/>
</dbReference>
<dbReference type="InterPro" id="IPR036117">
    <property type="entry name" value="DhaL_dom_sf"/>
</dbReference>
<evidence type="ECO:0000256" key="1">
    <source>
        <dbReference type="SAM" id="Coils"/>
    </source>
</evidence>
<evidence type="ECO:0000313" key="3">
    <source>
        <dbReference type="EMBL" id="MBP2318347.1"/>
    </source>
</evidence>